<reference evidence="4" key="1">
    <citation type="submission" date="2023-03" db="EMBL/GenBank/DDBJ databases">
        <title>Andean soil-derived lignocellulolytic bacterial consortium as a source of novel taxa and putative plastic-active enzymes.</title>
        <authorList>
            <person name="Diaz-Garcia L."/>
            <person name="Chuvochina M."/>
            <person name="Feuerriegel G."/>
            <person name="Bunk B."/>
            <person name="Sproer C."/>
            <person name="Streit W.R."/>
            <person name="Rodriguez L.M."/>
            <person name="Overmann J."/>
            <person name="Jimenez D.J."/>
        </authorList>
    </citation>
    <scope>NUCLEOTIDE SEQUENCE</scope>
    <source>
        <strain evidence="4">MAG 7</strain>
    </source>
</reference>
<dbReference type="FunFam" id="3.20.20.30:FF:000002">
    <property type="entry name" value="LLM class flavin-dependent oxidoreductase"/>
    <property type="match status" value="1"/>
</dbReference>
<protein>
    <recommendedName>
        <fullName evidence="2">Luciferase-like monooxygenase</fullName>
    </recommendedName>
</protein>
<dbReference type="PANTHER" id="PTHR30137">
    <property type="entry name" value="LUCIFERASE-LIKE MONOOXYGENASE"/>
    <property type="match status" value="1"/>
</dbReference>
<organism evidence="4 5">
    <name type="scientific">Candidatus Pseudobacter hemicellulosilyticus</name>
    <dbReference type="NCBI Taxonomy" id="3121375"/>
    <lineage>
        <taxon>Bacteria</taxon>
        <taxon>Pseudomonadati</taxon>
        <taxon>Bacteroidota</taxon>
        <taxon>Chitinophagia</taxon>
        <taxon>Chitinophagales</taxon>
        <taxon>Chitinophagaceae</taxon>
        <taxon>Pseudobacter</taxon>
    </lineage>
</organism>
<feature type="domain" description="Luciferase-like" evidence="3">
    <location>
        <begin position="8"/>
        <end position="303"/>
    </location>
</feature>
<name>A0AAJ5WWD2_9BACT</name>
<dbReference type="GO" id="GO:0005829">
    <property type="term" value="C:cytosol"/>
    <property type="evidence" value="ECO:0007669"/>
    <property type="project" value="TreeGrafter"/>
</dbReference>
<evidence type="ECO:0000313" key="5">
    <source>
        <dbReference type="Proteomes" id="UP001220610"/>
    </source>
</evidence>
<proteinExistence type="predicted"/>
<dbReference type="Proteomes" id="UP001220610">
    <property type="component" value="Chromosome"/>
</dbReference>
<gene>
    <name evidence="4" type="ORF">P0Y53_04720</name>
</gene>
<dbReference type="CDD" id="cd00347">
    <property type="entry name" value="Flavin_utilizing_monoxygenases"/>
    <property type="match status" value="1"/>
</dbReference>
<dbReference type="GO" id="GO:0016705">
    <property type="term" value="F:oxidoreductase activity, acting on paired donors, with incorporation or reduction of molecular oxygen"/>
    <property type="evidence" value="ECO:0007669"/>
    <property type="project" value="InterPro"/>
</dbReference>
<dbReference type="InterPro" id="IPR036661">
    <property type="entry name" value="Luciferase-like_sf"/>
</dbReference>
<dbReference type="InterPro" id="IPR019949">
    <property type="entry name" value="CmoO-like"/>
</dbReference>
<evidence type="ECO:0000256" key="1">
    <source>
        <dbReference type="ARBA" id="ARBA00007789"/>
    </source>
</evidence>
<dbReference type="EMBL" id="CP119311">
    <property type="protein sequence ID" value="WEK36797.1"/>
    <property type="molecule type" value="Genomic_DNA"/>
</dbReference>
<evidence type="ECO:0000256" key="2">
    <source>
        <dbReference type="ARBA" id="ARBA00074555"/>
    </source>
</evidence>
<accession>A0AAJ5WWD2</accession>
<dbReference type="Gene3D" id="3.20.20.30">
    <property type="entry name" value="Luciferase-like domain"/>
    <property type="match status" value="1"/>
</dbReference>
<evidence type="ECO:0000259" key="3">
    <source>
        <dbReference type="Pfam" id="PF00296"/>
    </source>
</evidence>
<dbReference type="InterPro" id="IPR050766">
    <property type="entry name" value="Bact_Lucif_Oxidored"/>
</dbReference>
<dbReference type="SUPFAM" id="SSF51679">
    <property type="entry name" value="Bacterial luciferase-like"/>
    <property type="match status" value="1"/>
</dbReference>
<dbReference type="AlphaFoldDB" id="A0AAJ5WWD2"/>
<sequence length="343" mass="38368">MKQLQLSVLDQTPVRRGSNAVGALQETVQLARLADKLGYTRYWLSEHHNTGTLAGSAPEVLIARLGSETRQIRFGSGGIMLPNHSTLKVAENFRLLEALYPGRIDLGIGRAPGGDRLTAQLLNPSNTFDPQEYIRQIDTLQALLTDQPAAGNAQGKVRAMPFIQTEPALWMLTSSGESAYLAAHFGMALSYAQFINPLGGPEAMANYRQRFVPSDQWPAPTGNVGIFAFTSDDERKVEEVQTMMDYRLLSFEKGRFEEVITYDMASSYDYSPGEWQRVLFNRNRMIVGTPDVVKEKMTALADAFQVNELVIATFTELQEDRLRSYELMAQLFELPVQDAQEIF</sequence>
<evidence type="ECO:0000313" key="4">
    <source>
        <dbReference type="EMBL" id="WEK36797.1"/>
    </source>
</evidence>
<dbReference type="Pfam" id="PF00296">
    <property type="entry name" value="Bac_luciferase"/>
    <property type="match status" value="1"/>
</dbReference>
<dbReference type="NCBIfam" id="TIGR03558">
    <property type="entry name" value="oxido_grp_1"/>
    <property type="match status" value="1"/>
</dbReference>
<comment type="similarity">
    <text evidence="1">To bacterial alkanal monooxygenase alpha and beta chains.</text>
</comment>
<dbReference type="PANTHER" id="PTHR30137:SF19">
    <property type="entry name" value="LUCIFERASE-LIKE MONOOXYGENASE"/>
    <property type="match status" value="1"/>
</dbReference>
<dbReference type="InterPro" id="IPR011251">
    <property type="entry name" value="Luciferase-like_dom"/>
</dbReference>